<proteinExistence type="predicted"/>
<keyword evidence="1" id="KW-0472">Membrane</keyword>
<dbReference type="RefSeq" id="WP_005981906.1">
    <property type="nucleotide sequence ID" value="NZ_BAABXY010000001.1"/>
</dbReference>
<dbReference type="GeneID" id="78453311"/>
<keyword evidence="1" id="KW-1133">Transmembrane helix</keyword>
<dbReference type="PANTHER" id="PTHR39174:SF1">
    <property type="entry name" value="INNER MEMBRANE PROTEIN"/>
    <property type="match status" value="1"/>
</dbReference>
<evidence type="ECO:0000313" key="2">
    <source>
        <dbReference type="EMBL" id="SQJ06790.1"/>
    </source>
</evidence>
<dbReference type="PANTHER" id="PTHR39174">
    <property type="entry name" value="INNER MEMBRANE PROTEIN-RELATED"/>
    <property type="match status" value="1"/>
</dbReference>
<dbReference type="InterPro" id="IPR010398">
    <property type="entry name" value="DUF997"/>
</dbReference>
<dbReference type="Proteomes" id="UP000249008">
    <property type="component" value="Chromosome 1"/>
</dbReference>
<reference evidence="2 3" key="1">
    <citation type="submission" date="2018-06" db="EMBL/GenBank/DDBJ databases">
        <authorList>
            <consortium name="Pathogen Informatics"/>
            <person name="Doyle S."/>
        </authorList>
    </citation>
    <scope>NUCLEOTIDE SEQUENCE [LARGE SCALE GENOMIC DNA]</scope>
    <source>
        <strain evidence="2 3">NCTC12112</strain>
    </source>
</reference>
<sequence>MNVRKQINKEVVITIILYLIYFIWWYFWGYIDENIPPSEYKFILGLPRWFFYSCVVGLFLINILVFLAVKFFFKDIDLNQEEE</sequence>
<dbReference type="Pfam" id="PF06196">
    <property type="entry name" value="DUF997"/>
    <property type="match status" value="1"/>
</dbReference>
<name>A0AAX1TPR8_9FUSO</name>
<feature type="transmembrane region" description="Helical" evidence="1">
    <location>
        <begin position="49"/>
        <end position="73"/>
    </location>
</feature>
<dbReference type="KEGG" id="ful:C4N20_00720"/>
<evidence type="ECO:0000313" key="3">
    <source>
        <dbReference type="Proteomes" id="UP000249008"/>
    </source>
</evidence>
<dbReference type="EMBL" id="LS483487">
    <property type="protein sequence ID" value="SQJ06790.1"/>
    <property type="molecule type" value="Genomic_DNA"/>
</dbReference>
<gene>
    <name evidence="2" type="ORF">NCTC12112_02016</name>
</gene>
<organism evidence="2 3">
    <name type="scientific">Fusobacterium ulcerans</name>
    <dbReference type="NCBI Taxonomy" id="861"/>
    <lineage>
        <taxon>Bacteria</taxon>
        <taxon>Fusobacteriati</taxon>
        <taxon>Fusobacteriota</taxon>
        <taxon>Fusobacteriia</taxon>
        <taxon>Fusobacteriales</taxon>
        <taxon>Fusobacteriaceae</taxon>
        <taxon>Fusobacterium</taxon>
    </lineage>
</organism>
<keyword evidence="1" id="KW-0812">Transmembrane</keyword>
<protein>
    <submittedName>
        <fullName evidence="2">Predicted membrane protein</fullName>
    </submittedName>
</protein>
<feature type="transmembrane region" description="Helical" evidence="1">
    <location>
        <begin position="12"/>
        <end position="29"/>
    </location>
</feature>
<evidence type="ECO:0000256" key="1">
    <source>
        <dbReference type="SAM" id="Phobius"/>
    </source>
</evidence>
<accession>A0AAX1TPR8</accession>
<dbReference type="AlphaFoldDB" id="A0AAX1TPR8"/>